<evidence type="ECO:0000256" key="3">
    <source>
        <dbReference type="ARBA" id="ARBA00022603"/>
    </source>
</evidence>
<keyword evidence="4 7" id="KW-0808">Transferase</keyword>
<dbReference type="Gene3D" id="3.40.50.150">
    <property type="entry name" value="Vaccinia Virus protein VP39"/>
    <property type="match status" value="1"/>
</dbReference>
<gene>
    <name evidence="7" type="ORF">AWC17_23950</name>
</gene>
<protein>
    <recommendedName>
        <fullName evidence="6">S-adenosyl-L-methionine-dependent methyltransferase</fullName>
        <ecNumber evidence="6">2.1.1.-</ecNumber>
    </recommendedName>
</protein>
<dbReference type="OrthoDB" id="9806164at2"/>
<dbReference type="NCBIfam" id="TIGR00027">
    <property type="entry name" value="mthyl_TIGR00027"/>
    <property type="match status" value="1"/>
</dbReference>
<dbReference type="InterPro" id="IPR011610">
    <property type="entry name" value="SAM_mthyl_Trfase_ML2640-like"/>
</dbReference>
<dbReference type="RefSeq" id="WP_046184794.1">
    <property type="nucleotide sequence ID" value="NZ_JACPNT010000075.1"/>
</dbReference>
<dbReference type="FunFam" id="3.40.50.150:FF:000152">
    <property type="entry name" value="S-adenosyl-L-methionine-dependent methyltransferase"/>
    <property type="match status" value="1"/>
</dbReference>
<dbReference type="InterPro" id="IPR029063">
    <property type="entry name" value="SAM-dependent_MTases_sf"/>
</dbReference>
<dbReference type="GO" id="GO:0008168">
    <property type="term" value="F:methyltransferase activity"/>
    <property type="evidence" value="ECO:0007669"/>
    <property type="project" value="UniProtKB-UniRule"/>
</dbReference>
<dbReference type="InterPro" id="IPR007213">
    <property type="entry name" value="Ppm1/Ppm2/Tcmp"/>
</dbReference>
<evidence type="ECO:0000313" key="8">
    <source>
        <dbReference type="Proteomes" id="UP000193781"/>
    </source>
</evidence>
<comment type="caution">
    <text evidence="7">The sequence shown here is derived from an EMBL/GenBank/DDBJ whole genome shotgun (WGS) entry which is preliminary data.</text>
</comment>
<sequence>MTRTDQDSWDLASSVGATATMVAAARALASEGTDPIIDDPFAAPLVRAVGLEFFRRLVDGEVSPADAQDAGERDLQLETDSIAVRTRFFDDFFLNAARDGIRQSVILAAGLDARAYRLSWPPGSIVYEVDQPKVVEFKTAAMAELGATPTADRRTVSVDLRDDWPEALRRSGFDPTQPTSWSAEGLLMYLPPEAQDRLFDNITELSAHGSKLATEFHGDSGRTMTERAKQFNERWANLGCDIDLSGLFFDGERSNVVDYLTGRGWHVTTRERREYFADYGLVFPDDETSQLRNIVAVTATLG</sequence>
<proteinExistence type="inferred from homology"/>
<dbReference type="EC" id="2.1.1.-" evidence="6"/>
<dbReference type="PANTHER" id="PTHR43619:SF2">
    <property type="entry name" value="S-ADENOSYL-L-METHIONINE-DEPENDENT METHYLTRANSFERASES SUPERFAMILY PROTEIN"/>
    <property type="match status" value="1"/>
</dbReference>
<comment type="similarity">
    <text evidence="2 6">Belongs to the UPF0677 family.</text>
</comment>
<evidence type="ECO:0000256" key="4">
    <source>
        <dbReference type="ARBA" id="ARBA00022679"/>
    </source>
</evidence>
<dbReference type="Proteomes" id="UP000193781">
    <property type="component" value="Unassembled WGS sequence"/>
</dbReference>
<keyword evidence="5 6" id="KW-0949">S-adenosyl-L-methionine</keyword>
<evidence type="ECO:0000256" key="5">
    <source>
        <dbReference type="ARBA" id="ARBA00022691"/>
    </source>
</evidence>
<comment type="function">
    <text evidence="1 6">Exhibits S-adenosyl-L-methionine-dependent methyltransferase activity.</text>
</comment>
<organism evidence="7 8">
    <name type="scientific">Mycobacterium nebraskense</name>
    <dbReference type="NCBI Taxonomy" id="244292"/>
    <lineage>
        <taxon>Bacteria</taxon>
        <taxon>Bacillati</taxon>
        <taxon>Actinomycetota</taxon>
        <taxon>Actinomycetes</taxon>
        <taxon>Mycobacteriales</taxon>
        <taxon>Mycobacteriaceae</taxon>
        <taxon>Mycobacterium</taxon>
    </lineage>
</organism>
<dbReference type="EMBL" id="LQPH01000019">
    <property type="protein sequence ID" value="ORW34519.1"/>
    <property type="molecule type" value="Genomic_DNA"/>
</dbReference>
<dbReference type="Pfam" id="PF04072">
    <property type="entry name" value="LCM"/>
    <property type="match status" value="1"/>
</dbReference>
<name>A0A1X2A0L7_9MYCO</name>
<reference evidence="7 8" key="1">
    <citation type="submission" date="2016-01" db="EMBL/GenBank/DDBJ databases">
        <title>The new phylogeny of the genus Mycobacterium.</title>
        <authorList>
            <person name="Tarcisio F."/>
            <person name="Conor M."/>
            <person name="Antonella G."/>
            <person name="Elisabetta G."/>
            <person name="Giulia F.S."/>
            <person name="Sara T."/>
            <person name="Anna F."/>
            <person name="Clotilde B."/>
            <person name="Roberto B."/>
            <person name="Veronica D.S."/>
            <person name="Fabio R."/>
            <person name="Monica P."/>
            <person name="Olivier J."/>
            <person name="Enrico T."/>
            <person name="Nicola S."/>
        </authorList>
    </citation>
    <scope>NUCLEOTIDE SEQUENCE [LARGE SCALE GENOMIC DNA]</scope>
    <source>
        <strain evidence="7 8">DSM 44803</strain>
    </source>
</reference>
<keyword evidence="8" id="KW-1185">Reference proteome</keyword>
<accession>A0A1X2A0L7</accession>
<dbReference type="STRING" id="244292.ABW17_10410"/>
<evidence type="ECO:0000313" key="7">
    <source>
        <dbReference type="EMBL" id="ORW34519.1"/>
    </source>
</evidence>
<dbReference type="PANTHER" id="PTHR43619">
    <property type="entry name" value="S-ADENOSYL-L-METHIONINE-DEPENDENT METHYLTRANSFERASE YKTD-RELATED"/>
    <property type="match status" value="1"/>
</dbReference>
<evidence type="ECO:0000256" key="1">
    <source>
        <dbReference type="ARBA" id="ARBA00003907"/>
    </source>
</evidence>
<keyword evidence="3 6" id="KW-0489">Methyltransferase</keyword>
<evidence type="ECO:0000256" key="6">
    <source>
        <dbReference type="RuleBase" id="RU362030"/>
    </source>
</evidence>
<dbReference type="AlphaFoldDB" id="A0A1X2A0L7"/>
<evidence type="ECO:0000256" key="2">
    <source>
        <dbReference type="ARBA" id="ARBA00008138"/>
    </source>
</evidence>
<dbReference type="SUPFAM" id="SSF53335">
    <property type="entry name" value="S-adenosyl-L-methionine-dependent methyltransferases"/>
    <property type="match status" value="1"/>
</dbReference>
<dbReference type="GO" id="GO:0032259">
    <property type="term" value="P:methylation"/>
    <property type="evidence" value="ECO:0007669"/>
    <property type="project" value="UniProtKB-KW"/>
</dbReference>